<dbReference type="Proteomes" id="UP000005631">
    <property type="component" value="Chromosome"/>
</dbReference>
<keyword evidence="4" id="KW-1185">Reference proteome</keyword>
<evidence type="ECO:0000256" key="2">
    <source>
        <dbReference type="SAM" id="SignalP"/>
    </source>
</evidence>
<gene>
    <name evidence="3" type="ordered locus">Oweho_1225</name>
</gene>
<keyword evidence="1 2" id="KW-0732">Signal</keyword>
<feature type="signal peptide" evidence="2">
    <location>
        <begin position="1"/>
        <end position="18"/>
    </location>
</feature>
<evidence type="ECO:0000256" key="1">
    <source>
        <dbReference type="ARBA" id="ARBA00022729"/>
    </source>
</evidence>
<dbReference type="PANTHER" id="PTHR35869">
    <property type="entry name" value="OUTER-MEMBRANE LIPOPROTEIN CARRIER PROTEIN"/>
    <property type="match status" value="1"/>
</dbReference>
<evidence type="ECO:0000313" key="4">
    <source>
        <dbReference type="Proteomes" id="UP000005631"/>
    </source>
</evidence>
<accession>G8R640</accession>
<evidence type="ECO:0000313" key="3">
    <source>
        <dbReference type="EMBL" id="AEV32230.1"/>
    </source>
</evidence>
<dbReference type="KEGG" id="oho:Oweho_1225"/>
<dbReference type="AlphaFoldDB" id="G8R640"/>
<dbReference type="EMBL" id="CP003156">
    <property type="protein sequence ID" value="AEV32230.1"/>
    <property type="molecule type" value="Genomic_DNA"/>
</dbReference>
<dbReference type="Gene3D" id="2.50.20.10">
    <property type="entry name" value="Lipoprotein localisation LolA/LolB/LppX"/>
    <property type="match status" value="1"/>
</dbReference>
<feature type="chain" id="PRO_5003515684" evidence="2">
    <location>
        <begin position="19"/>
        <end position="208"/>
    </location>
</feature>
<dbReference type="STRING" id="926562.Oweho_1225"/>
<protein>
    <submittedName>
        <fullName evidence="3">Outer membrane lipoprotein-sorting protein</fullName>
    </submittedName>
</protein>
<reference evidence="3 4" key="1">
    <citation type="journal article" date="2012" name="Stand. Genomic Sci.">
        <title>Genome sequence of the orange-pigmented seawater bacterium Owenweeksia hongkongensis type strain (UST20020801(T)).</title>
        <authorList>
            <person name="Riedel T."/>
            <person name="Held B."/>
            <person name="Nolan M."/>
            <person name="Lucas S."/>
            <person name="Lapidus A."/>
            <person name="Tice H."/>
            <person name="Del Rio T.G."/>
            <person name="Cheng J.F."/>
            <person name="Han C."/>
            <person name="Tapia R."/>
            <person name="Goodwin L.A."/>
            <person name="Pitluck S."/>
            <person name="Liolios K."/>
            <person name="Mavromatis K."/>
            <person name="Pagani I."/>
            <person name="Ivanova N."/>
            <person name="Mikhailova N."/>
            <person name="Pati A."/>
            <person name="Chen A."/>
            <person name="Palaniappan K."/>
            <person name="Rohde M."/>
            <person name="Tindall B.J."/>
            <person name="Detter J.C."/>
            <person name="Goker M."/>
            <person name="Woyke T."/>
            <person name="Bristow J."/>
            <person name="Eisen J.A."/>
            <person name="Markowitz V."/>
            <person name="Hugenholtz P."/>
            <person name="Klenk H.P."/>
            <person name="Kyrpides N.C."/>
        </authorList>
    </citation>
    <scope>NUCLEOTIDE SEQUENCE</scope>
    <source>
        <strain evidence="4">DSM 17368 / JCM 12287 / NRRL B-23963</strain>
    </source>
</reference>
<dbReference type="OrthoDB" id="1027451at2"/>
<dbReference type="RefSeq" id="WP_014201590.1">
    <property type="nucleotide sequence ID" value="NC_016599.1"/>
</dbReference>
<name>G8R640_OWEHD</name>
<dbReference type="SUPFAM" id="SSF89392">
    <property type="entry name" value="Prokaryotic lipoproteins and lipoprotein localization factors"/>
    <property type="match status" value="1"/>
</dbReference>
<proteinExistence type="predicted"/>
<sequence>MHKIFTILISLFAIAGFAQEMKPAKDPEAVKAAFVAVNQSIQTFASPFKQSKELSFMNKPLISTGEFYYQKRDRLRWEYLKPIQYVMLINGEQVRIKEDGKVKSYSSAVNEIFKTVKEVILGCISGDILKNPDYEASYFENENTYQVKLKPIKKDLQGFMKEVNIFIDIKGKRFSHLILMDGSGDLTTIEFTKPKVNQELPKGIFDAL</sequence>
<organism evidence="3 4">
    <name type="scientific">Owenweeksia hongkongensis (strain DSM 17368 / CIP 108786 / JCM 12287 / NRRL B-23963 / UST20020801)</name>
    <dbReference type="NCBI Taxonomy" id="926562"/>
    <lineage>
        <taxon>Bacteria</taxon>
        <taxon>Pseudomonadati</taxon>
        <taxon>Bacteroidota</taxon>
        <taxon>Flavobacteriia</taxon>
        <taxon>Flavobacteriales</taxon>
        <taxon>Owenweeksiaceae</taxon>
        <taxon>Owenweeksia</taxon>
    </lineage>
</organism>
<dbReference type="HOGENOM" id="CLU_091014_2_0_10"/>
<dbReference type="InterPro" id="IPR029046">
    <property type="entry name" value="LolA/LolB/LppX"/>
</dbReference>
<dbReference type="eggNOG" id="COG2834">
    <property type="taxonomic scope" value="Bacteria"/>
</dbReference>
<keyword evidence="3" id="KW-0449">Lipoprotein</keyword>
<dbReference type="CDD" id="cd16325">
    <property type="entry name" value="LolA"/>
    <property type="match status" value="1"/>
</dbReference>
<dbReference type="InterPro" id="IPR004564">
    <property type="entry name" value="OM_lipoprot_carrier_LolA-like"/>
</dbReference>
<dbReference type="PANTHER" id="PTHR35869:SF1">
    <property type="entry name" value="OUTER-MEMBRANE LIPOPROTEIN CARRIER PROTEIN"/>
    <property type="match status" value="1"/>
</dbReference>
<dbReference type="Pfam" id="PF03548">
    <property type="entry name" value="LolA"/>
    <property type="match status" value="1"/>
</dbReference>